<evidence type="ECO:0000256" key="3">
    <source>
        <dbReference type="PROSITE-ProRule" id="PRU00221"/>
    </source>
</evidence>
<evidence type="ECO:0000259" key="6">
    <source>
        <dbReference type="Pfam" id="PF25171"/>
    </source>
</evidence>
<organism evidence="7 8">
    <name type="scientific">[Candida] railenensis</name>
    <dbReference type="NCBI Taxonomy" id="45579"/>
    <lineage>
        <taxon>Eukaryota</taxon>
        <taxon>Fungi</taxon>
        <taxon>Dikarya</taxon>
        <taxon>Ascomycota</taxon>
        <taxon>Saccharomycotina</taxon>
        <taxon>Pichiomycetes</taxon>
        <taxon>Debaryomycetaceae</taxon>
        <taxon>Kurtzmaniella</taxon>
    </lineage>
</organism>
<keyword evidence="2" id="KW-0677">Repeat</keyword>
<feature type="domain" description="WDR36/Utp21 N-terminal" evidence="6">
    <location>
        <begin position="48"/>
        <end position="342"/>
    </location>
</feature>
<dbReference type="InterPro" id="IPR011047">
    <property type="entry name" value="Quinoprotein_ADH-like_sf"/>
</dbReference>
<dbReference type="OrthoDB" id="10250769at2759"/>
<dbReference type="SUPFAM" id="SSF50978">
    <property type="entry name" value="WD40 repeat-like"/>
    <property type="match status" value="1"/>
</dbReference>
<comment type="caution">
    <text evidence="7">The sequence shown here is derived from an EMBL/GenBank/DDBJ whole genome shotgun (WGS) entry which is preliminary data.</text>
</comment>
<gene>
    <name evidence="7" type="ORF">CLIB1423_23S01222</name>
</gene>
<dbReference type="FunFam" id="2.130.10.10:FF:000410">
    <property type="entry name" value="U3 small nucleolar RNA-associated protein 21"/>
    <property type="match status" value="1"/>
</dbReference>
<reference evidence="7" key="1">
    <citation type="submission" date="2022-03" db="EMBL/GenBank/DDBJ databases">
        <authorList>
            <person name="Legras J.-L."/>
            <person name="Devillers H."/>
            <person name="Grondin C."/>
        </authorList>
    </citation>
    <scope>NUCLEOTIDE SEQUENCE</scope>
    <source>
        <strain evidence="7">CLIB 1423</strain>
    </source>
</reference>
<dbReference type="InterPro" id="IPR036322">
    <property type="entry name" value="WD40_repeat_dom_sf"/>
</dbReference>
<dbReference type="Pfam" id="PF04192">
    <property type="entry name" value="Utp21"/>
    <property type="match status" value="1"/>
</dbReference>
<dbReference type="GO" id="GO:0032040">
    <property type="term" value="C:small-subunit processome"/>
    <property type="evidence" value="ECO:0007669"/>
    <property type="project" value="InterPro"/>
</dbReference>
<accession>A0A9P0QUI1</accession>
<keyword evidence="1 3" id="KW-0853">WD repeat</keyword>
<dbReference type="SUPFAM" id="SSF50998">
    <property type="entry name" value="Quinoprotein alcohol dehydrogenase-like"/>
    <property type="match status" value="1"/>
</dbReference>
<proteinExistence type="predicted"/>
<dbReference type="PROSITE" id="PS50082">
    <property type="entry name" value="WD_REPEATS_2"/>
    <property type="match status" value="1"/>
</dbReference>
<dbReference type="Gene3D" id="2.130.10.10">
    <property type="entry name" value="YVTN repeat-like/Quinoprotein amine dehydrogenase"/>
    <property type="match status" value="2"/>
</dbReference>
<evidence type="ECO:0000256" key="4">
    <source>
        <dbReference type="SAM" id="MobiDB-lite"/>
    </source>
</evidence>
<dbReference type="InterPro" id="IPR015943">
    <property type="entry name" value="WD40/YVTN_repeat-like_dom_sf"/>
</dbReference>
<evidence type="ECO:0000259" key="5">
    <source>
        <dbReference type="Pfam" id="PF04192"/>
    </source>
</evidence>
<dbReference type="PROSITE" id="PS00678">
    <property type="entry name" value="WD_REPEATS_1"/>
    <property type="match status" value="1"/>
</dbReference>
<dbReference type="InterPro" id="IPR007319">
    <property type="entry name" value="WDR36/Utp21_C"/>
</dbReference>
<dbReference type="Proteomes" id="UP000837801">
    <property type="component" value="Unassembled WGS sequence"/>
</dbReference>
<feature type="compositionally biased region" description="Polar residues" evidence="4">
    <location>
        <begin position="793"/>
        <end position="810"/>
    </location>
</feature>
<dbReference type="PANTHER" id="PTHR22840">
    <property type="entry name" value="WD REPEAT-CONTAINING PROTEIN 36"/>
    <property type="match status" value="1"/>
</dbReference>
<feature type="domain" description="WDR36/Utp21 C-terminal" evidence="5">
    <location>
        <begin position="728"/>
        <end position="949"/>
    </location>
</feature>
<dbReference type="GO" id="GO:0006364">
    <property type="term" value="P:rRNA processing"/>
    <property type="evidence" value="ECO:0007669"/>
    <property type="project" value="InterPro"/>
</dbReference>
<keyword evidence="8" id="KW-1185">Reference proteome</keyword>
<dbReference type="PROSITE" id="PS50294">
    <property type="entry name" value="WD_REPEATS_REGION"/>
    <property type="match status" value="1"/>
</dbReference>
<name>A0A9P0QUI1_9ASCO</name>
<dbReference type="InterPro" id="IPR001680">
    <property type="entry name" value="WD40_rpt"/>
</dbReference>
<dbReference type="InterPro" id="IPR059157">
    <property type="entry name" value="WDR36-Utp21_N"/>
</dbReference>
<dbReference type="GO" id="GO:0034388">
    <property type="term" value="C:Pwp2p-containing subcomplex of 90S preribosome"/>
    <property type="evidence" value="ECO:0007669"/>
    <property type="project" value="TreeGrafter"/>
</dbReference>
<evidence type="ECO:0000256" key="2">
    <source>
        <dbReference type="ARBA" id="ARBA00022737"/>
    </source>
</evidence>
<dbReference type="AlphaFoldDB" id="A0A9P0QUI1"/>
<dbReference type="SMART" id="SM00320">
    <property type="entry name" value="WD40"/>
    <property type="match status" value="9"/>
</dbReference>
<evidence type="ECO:0000313" key="7">
    <source>
        <dbReference type="EMBL" id="CAH2355252.1"/>
    </source>
</evidence>
<dbReference type="InterPro" id="IPR019775">
    <property type="entry name" value="WD40_repeat_CS"/>
</dbReference>
<sequence>MVEAKKRKVSQVTKVAKPSRIFSPFRVVGNVSNETKFAIGTLGSTFYIVTSVGRSFQIYDAATLHLLFVSQNQTPSRITFLAAHFHFVYAGYDGKVGIYKRGRLVETVDVSEDDRENVNISNILVFGDYMIVTVGEKVKIFKKNAETKLPTETYTTLSINAQLDGQIVDLVHPPTYLNKIVVATTNNLFIFNIRTGKLLYKTPDQQFETGMSGKSSISCIETAPVLDVLAVGTSVGKVYLYHMKKGKVLSEILTNPNEGQVSAAGSKVTSISFRTDGSSHLVAGLNSGDLFFYDLEKQARVHILRGAHKDAYGGVANAKFLNGQPIVVTNGGDNHLKEYVFDPSLSTTNSSIVSPPRHLRSRGGHSSPPVAIEFPHEDKSHFLLSASRDRTFWSFSLRKDAQAQEFSQRPLASVKRVAGPSMREKFSEISCIASSQAREDDWENILTGHQDEKFARTWSSKSKRVGRHQLATIDGGVVKSVCISHCGNFGVVGSSEGGIGSYNLQSGLIRKKYVLHKKAVTGLAIDGMNRKMVSTGLDGVVGFYDFTQSKYLGKLQLEGPITSMQYHKSSDLIACALDDLSIVIIDVITQRVVRILYGHTNRITSMCFSPDGRWIVSVALDGTLRTWDLPTGGCIDGVRLPSVATIVKFSPLGDMIATTHVNGNGISLWTNRAQFKGGVSTRHVEEEEFSTILLPNASGDGGSTILDGALDDEVDEDDHLLNSYTPLDQIDKNLITLTVSESRSKYSNLLHLDTIKQRNKPKEAPKKPENAPFFLQLTGEAVGDRASVAEGAKQSNGDASNGADSANFDDSSSKLRKLKEGTHAFESEFTRLLREGAVTSDFTEFLSNLVSLSPATTDLEIRSLNTFPPLTEVTNFVDALTQGLVTNENYDLYQVIFSLFLKHHGDVVKNFKDAKLSEALDNWAEANTKGSDNMDELVKYCSGVISFLTTV</sequence>
<feature type="repeat" description="WD" evidence="3">
    <location>
        <begin position="596"/>
        <end position="637"/>
    </location>
</feature>
<protein>
    <submittedName>
        <fullName evidence="7">U3 small nucleolar RNA-associated protein 21</fullName>
    </submittedName>
</protein>
<dbReference type="PANTHER" id="PTHR22840:SF12">
    <property type="entry name" value="WD REPEAT-CONTAINING PROTEIN 36"/>
    <property type="match status" value="1"/>
</dbReference>
<dbReference type="Pfam" id="PF25171">
    <property type="entry name" value="Beta-prop_WDR36-Utp21_1st"/>
    <property type="match status" value="1"/>
</dbReference>
<feature type="region of interest" description="Disordered" evidence="4">
    <location>
        <begin position="789"/>
        <end position="810"/>
    </location>
</feature>
<dbReference type="EMBL" id="CAKXYY010000023">
    <property type="protein sequence ID" value="CAH2355252.1"/>
    <property type="molecule type" value="Genomic_DNA"/>
</dbReference>
<evidence type="ECO:0000256" key="1">
    <source>
        <dbReference type="ARBA" id="ARBA00022574"/>
    </source>
</evidence>
<dbReference type="Pfam" id="PF25168">
    <property type="entry name" value="Beta-prop_WDR36-Utp21_2nd"/>
    <property type="match status" value="1"/>
</dbReference>
<evidence type="ECO:0000313" key="8">
    <source>
        <dbReference type="Proteomes" id="UP000837801"/>
    </source>
</evidence>